<name>A0A653BII0_CALMS</name>
<evidence type="ECO:0000313" key="3">
    <source>
        <dbReference type="Proteomes" id="UP000410492"/>
    </source>
</evidence>
<dbReference type="OrthoDB" id="6759260at2759"/>
<feature type="region of interest" description="Disordered" evidence="1">
    <location>
        <begin position="319"/>
        <end position="357"/>
    </location>
</feature>
<sequence>MPNKSNKRRRSRSRSGDRAILKLLKGMEKRLKRLERSRSKSDSDEGSTSRSGGGSDYSSPYSDIEDMQGLVQEIPVVESAAVPLQDTQLQVPLDVNTLMLLGDDVAQKTPLGASIQPEIAERWLYVAKNGLDESVRKTLIEKYPLPENCALVGPPQLNLLIKQAIHESAARRDNRLSNIQQQLSAGLSAIAQTLSRVLEKKGGGEEGVKDAIEALNDAGRLITDVIHSESMSRRELASYDLNNEWKNTLIESPIDKWLFGEDLEGRLKAAKELQASSRQLKVVKNKPKQTGCRAQSSPHLNSKRLPQSYQGARIMGRRRVQEATLSQERRKRPLPRTQYHTIKTQDRRDMIKRHRRQ</sequence>
<feature type="compositionally biased region" description="Basic residues" evidence="1">
    <location>
        <begin position="1"/>
        <end position="13"/>
    </location>
</feature>
<feature type="compositionally biased region" description="Basic and acidic residues" evidence="1">
    <location>
        <begin position="14"/>
        <end position="43"/>
    </location>
</feature>
<dbReference type="Proteomes" id="UP000410492">
    <property type="component" value="Unassembled WGS sequence"/>
</dbReference>
<evidence type="ECO:0000256" key="1">
    <source>
        <dbReference type="SAM" id="MobiDB-lite"/>
    </source>
</evidence>
<accession>A0A653BII0</accession>
<keyword evidence="3" id="KW-1185">Reference proteome</keyword>
<feature type="region of interest" description="Disordered" evidence="1">
    <location>
        <begin position="1"/>
        <end position="62"/>
    </location>
</feature>
<gene>
    <name evidence="2" type="ORF">CALMAC_LOCUS1118</name>
</gene>
<proteinExistence type="predicted"/>
<reference evidence="2 3" key="1">
    <citation type="submission" date="2019-01" db="EMBL/GenBank/DDBJ databases">
        <authorList>
            <person name="Sayadi A."/>
        </authorList>
    </citation>
    <scope>NUCLEOTIDE SEQUENCE [LARGE SCALE GENOMIC DNA]</scope>
</reference>
<dbReference type="PANTHER" id="PTHR34239">
    <property type="entry name" value="APPLE DOMAIN-CONTAINING PROTEIN"/>
    <property type="match status" value="1"/>
</dbReference>
<dbReference type="EMBL" id="CAACVG010001260">
    <property type="protein sequence ID" value="VEN35124.1"/>
    <property type="molecule type" value="Genomic_DNA"/>
</dbReference>
<protein>
    <submittedName>
        <fullName evidence="2">Uncharacterized protein</fullName>
    </submittedName>
</protein>
<dbReference type="PANTHER" id="PTHR34239:SF2">
    <property type="entry name" value="TRANSPOSABLE ELEMENT P TRANSPOSASE_THAP9 CONSERVED DOMAIN-CONTAINING PROTEIN"/>
    <property type="match status" value="1"/>
</dbReference>
<feature type="compositionally biased region" description="Low complexity" evidence="1">
    <location>
        <begin position="46"/>
        <end position="62"/>
    </location>
</feature>
<organism evidence="2 3">
    <name type="scientific">Callosobruchus maculatus</name>
    <name type="common">Southern cowpea weevil</name>
    <name type="synonym">Pulse bruchid</name>
    <dbReference type="NCBI Taxonomy" id="64391"/>
    <lineage>
        <taxon>Eukaryota</taxon>
        <taxon>Metazoa</taxon>
        <taxon>Ecdysozoa</taxon>
        <taxon>Arthropoda</taxon>
        <taxon>Hexapoda</taxon>
        <taxon>Insecta</taxon>
        <taxon>Pterygota</taxon>
        <taxon>Neoptera</taxon>
        <taxon>Endopterygota</taxon>
        <taxon>Coleoptera</taxon>
        <taxon>Polyphaga</taxon>
        <taxon>Cucujiformia</taxon>
        <taxon>Chrysomeloidea</taxon>
        <taxon>Chrysomelidae</taxon>
        <taxon>Bruchinae</taxon>
        <taxon>Bruchini</taxon>
        <taxon>Callosobruchus</taxon>
    </lineage>
</organism>
<evidence type="ECO:0000313" key="2">
    <source>
        <dbReference type="EMBL" id="VEN35124.1"/>
    </source>
</evidence>
<dbReference type="AlphaFoldDB" id="A0A653BII0"/>